<proteinExistence type="predicted"/>
<evidence type="ECO:0000259" key="2">
    <source>
        <dbReference type="Pfam" id="PF00535"/>
    </source>
</evidence>
<accession>A0AA37XCA3</accession>
<comment type="caution">
    <text evidence="4">The sequence shown here is derived from an EMBL/GenBank/DDBJ whole genome shotgun (WGS) entry which is preliminary data.</text>
</comment>
<keyword evidence="1" id="KW-0812">Transmembrane</keyword>
<evidence type="ECO:0000313" key="4">
    <source>
        <dbReference type="EMBL" id="GMA29866.1"/>
    </source>
</evidence>
<evidence type="ECO:0000313" key="5">
    <source>
        <dbReference type="Proteomes" id="UP001157160"/>
    </source>
</evidence>
<feature type="domain" description="Glycosyltransferase 2-like" evidence="2">
    <location>
        <begin position="14"/>
        <end position="134"/>
    </location>
</feature>
<dbReference type="InterPro" id="IPR029044">
    <property type="entry name" value="Nucleotide-diphossugar_trans"/>
</dbReference>
<gene>
    <name evidence="4" type="primary">exoA_2</name>
    <name evidence="3" type="synonym">exoA_1</name>
    <name evidence="3" type="ORF">GCM10025874_00050</name>
    <name evidence="4" type="ORF">GCM10025874_31190</name>
</gene>
<feature type="transmembrane region" description="Helical" evidence="1">
    <location>
        <begin position="251"/>
        <end position="275"/>
    </location>
</feature>
<protein>
    <submittedName>
        <fullName evidence="4">Succinoglycan biosynthesis protein exoa</fullName>
    </submittedName>
</protein>
<dbReference type="PANTHER" id="PTHR43685">
    <property type="entry name" value="GLYCOSYLTRANSFERASE"/>
    <property type="match status" value="1"/>
</dbReference>
<dbReference type="Pfam" id="PF00535">
    <property type="entry name" value="Glycos_transf_2"/>
    <property type="match status" value="1"/>
</dbReference>
<dbReference type="CDD" id="cd02525">
    <property type="entry name" value="Succinoglycan_BP_ExoA"/>
    <property type="match status" value="1"/>
</dbReference>
<dbReference type="Proteomes" id="UP001157160">
    <property type="component" value="Unassembled WGS sequence"/>
</dbReference>
<dbReference type="EMBL" id="BSUL01000001">
    <property type="protein sequence ID" value="GMA29866.1"/>
    <property type="molecule type" value="Genomic_DNA"/>
</dbReference>
<reference evidence="4 5" key="1">
    <citation type="journal article" date="2014" name="Int. J. Syst. Evol. Microbiol.">
        <title>Complete genome sequence of Corynebacterium casei LMG S-19264T (=DSM 44701T), isolated from a smear-ripened cheese.</title>
        <authorList>
            <consortium name="US DOE Joint Genome Institute (JGI-PGF)"/>
            <person name="Walter F."/>
            <person name="Albersmeier A."/>
            <person name="Kalinowski J."/>
            <person name="Ruckert C."/>
        </authorList>
    </citation>
    <scope>NUCLEOTIDE SEQUENCE [LARGE SCALE GENOMIC DNA]</scope>
    <source>
        <strain evidence="4 5">NBRC 112289</strain>
    </source>
</reference>
<reference evidence="4" key="2">
    <citation type="submission" date="2023-02" db="EMBL/GenBank/DDBJ databases">
        <authorList>
            <person name="Sun Q."/>
            <person name="Mori K."/>
        </authorList>
    </citation>
    <scope>NUCLEOTIDE SEQUENCE</scope>
    <source>
        <strain evidence="4">NBRC 112289</strain>
    </source>
</reference>
<dbReference type="InterPro" id="IPR001173">
    <property type="entry name" value="Glyco_trans_2-like"/>
</dbReference>
<keyword evidence="1" id="KW-0472">Membrane</keyword>
<evidence type="ECO:0000256" key="1">
    <source>
        <dbReference type="SAM" id="Phobius"/>
    </source>
</evidence>
<evidence type="ECO:0000313" key="3">
    <source>
        <dbReference type="EMBL" id="GMA26752.1"/>
    </source>
</evidence>
<organism evidence="4 5">
    <name type="scientific">Arenivirga flava</name>
    <dbReference type="NCBI Taxonomy" id="1930060"/>
    <lineage>
        <taxon>Bacteria</taxon>
        <taxon>Bacillati</taxon>
        <taxon>Actinomycetota</taxon>
        <taxon>Actinomycetes</taxon>
        <taxon>Micrococcales</taxon>
        <taxon>Microbacteriaceae</taxon>
        <taxon>Arenivirga</taxon>
    </lineage>
</organism>
<feature type="transmembrane region" description="Helical" evidence="1">
    <location>
        <begin position="281"/>
        <end position="304"/>
    </location>
</feature>
<feature type="transmembrane region" description="Helical" evidence="1">
    <location>
        <begin position="316"/>
        <end position="336"/>
    </location>
</feature>
<sequence>MGLMQQDDSLPGVSYVMPVLNEVEHVEAAVRSLLAQDYAGEVEVILALGPSIDGTTELIEAMSARDPRIRFLDNPVGSTPAGLNVAIRASVFPVVIRVDAHSVLTPDYTAVAVETLLRTGADNVGGIMLAEGTSAFERAVAFAYGSPVGLGGGSHHVGGEEGPSETAYLGVFQRHRLLEVGLFDEDIKRGQDWELNRRLRQTGGTVWFTPRLTVTYRPRSSLRRLTRQFVATGLWRGELARRFPAQNSVRYFVPPLAVVAMLLGTIAGLVGAITVSLGGAAWPLLGFAVPGLYLLGVIAVALACIPQLGAGAALRLLVVLPCIHIGWGLGFVIGFAKLTRNISYYRGR</sequence>
<dbReference type="PANTHER" id="PTHR43685:SF2">
    <property type="entry name" value="GLYCOSYLTRANSFERASE 2-LIKE DOMAIN-CONTAINING PROTEIN"/>
    <property type="match status" value="1"/>
</dbReference>
<dbReference type="Gene3D" id="3.90.550.10">
    <property type="entry name" value="Spore Coat Polysaccharide Biosynthesis Protein SpsA, Chain A"/>
    <property type="match status" value="1"/>
</dbReference>
<dbReference type="AlphaFoldDB" id="A0AA37XCA3"/>
<name>A0AA37XCA3_9MICO</name>
<dbReference type="SUPFAM" id="SSF53448">
    <property type="entry name" value="Nucleotide-diphospho-sugar transferases"/>
    <property type="match status" value="1"/>
</dbReference>
<keyword evidence="1" id="KW-1133">Transmembrane helix</keyword>
<dbReference type="InterPro" id="IPR050834">
    <property type="entry name" value="Glycosyltransf_2"/>
</dbReference>
<keyword evidence="5" id="KW-1185">Reference proteome</keyword>
<dbReference type="EMBL" id="BSUL01000001">
    <property type="protein sequence ID" value="GMA26752.1"/>
    <property type="molecule type" value="Genomic_DNA"/>
</dbReference>